<dbReference type="AlphaFoldDB" id="A0AAD7BGS6"/>
<organism evidence="1 2">
    <name type="scientific">Mycena rosella</name>
    <name type="common">Pink bonnet</name>
    <name type="synonym">Agaricus rosellus</name>
    <dbReference type="NCBI Taxonomy" id="1033263"/>
    <lineage>
        <taxon>Eukaryota</taxon>
        <taxon>Fungi</taxon>
        <taxon>Dikarya</taxon>
        <taxon>Basidiomycota</taxon>
        <taxon>Agaricomycotina</taxon>
        <taxon>Agaricomycetes</taxon>
        <taxon>Agaricomycetidae</taxon>
        <taxon>Agaricales</taxon>
        <taxon>Marasmiineae</taxon>
        <taxon>Mycenaceae</taxon>
        <taxon>Mycena</taxon>
    </lineage>
</organism>
<evidence type="ECO:0000313" key="1">
    <source>
        <dbReference type="EMBL" id="KAJ7620805.1"/>
    </source>
</evidence>
<protein>
    <submittedName>
        <fullName evidence="1">Uncharacterized protein</fullName>
    </submittedName>
</protein>
<dbReference type="EMBL" id="JARKIE010000685">
    <property type="protein sequence ID" value="KAJ7620805.1"/>
    <property type="molecule type" value="Genomic_DNA"/>
</dbReference>
<accession>A0AAD7BGS6</accession>
<proteinExistence type="predicted"/>
<reference evidence="1" key="1">
    <citation type="submission" date="2023-03" db="EMBL/GenBank/DDBJ databases">
        <title>Massive genome expansion in bonnet fungi (Mycena s.s.) driven by repeated elements and novel gene families across ecological guilds.</title>
        <authorList>
            <consortium name="Lawrence Berkeley National Laboratory"/>
            <person name="Harder C.B."/>
            <person name="Miyauchi S."/>
            <person name="Viragh M."/>
            <person name="Kuo A."/>
            <person name="Thoen E."/>
            <person name="Andreopoulos B."/>
            <person name="Lu D."/>
            <person name="Skrede I."/>
            <person name="Drula E."/>
            <person name="Henrissat B."/>
            <person name="Morin E."/>
            <person name="Kohler A."/>
            <person name="Barry K."/>
            <person name="LaButti K."/>
            <person name="Morin E."/>
            <person name="Salamov A."/>
            <person name="Lipzen A."/>
            <person name="Mereny Z."/>
            <person name="Hegedus B."/>
            <person name="Baldrian P."/>
            <person name="Stursova M."/>
            <person name="Weitz H."/>
            <person name="Taylor A."/>
            <person name="Grigoriev I.V."/>
            <person name="Nagy L.G."/>
            <person name="Martin F."/>
            <person name="Kauserud H."/>
        </authorList>
    </citation>
    <scope>NUCLEOTIDE SEQUENCE</scope>
    <source>
        <strain evidence="1">CBHHK067</strain>
    </source>
</reference>
<keyword evidence="2" id="KW-1185">Reference proteome</keyword>
<name>A0AAD7BGS6_MYCRO</name>
<evidence type="ECO:0000313" key="2">
    <source>
        <dbReference type="Proteomes" id="UP001221757"/>
    </source>
</evidence>
<sequence>MFWITLVCSPAPVHLVLIPLHRTLHRSLSPTSPARRHRTSVALGPMQGCLQETSTTTVSCYTH</sequence>
<gene>
    <name evidence="1" type="ORF">B0H17DRAFT_1113259</name>
</gene>
<dbReference type="Proteomes" id="UP001221757">
    <property type="component" value="Unassembled WGS sequence"/>
</dbReference>
<comment type="caution">
    <text evidence="1">The sequence shown here is derived from an EMBL/GenBank/DDBJ whole genome shotgun (WGS) entry which is preliminary data.</text>
</comment>